<dbReference type="SUPFAM" id="SSF48179">
    <property type="entry name" value="6-phosphogluconate dehydrogenase C-terminal domain-like"/>
    <property type="match status" value="1"/>
</dbReference>
<accession>A0A940XZQ6</accession>
<protein>
    <submittedName>
        <fullName evidence="7">NAD-binding protein</fullName>
    </submittedName>
</protein>
<dbReference type="Pfam" id="PF14833">
    <property type="entry name" value="NAD_binding_11"/>
    <property type="match status" value="1"/>
</dbReference>
<comment type="caution">
    <text evidence="7">The sequence shown here is derived from an EMBL/GenBank/DDBJ whole genome shotgun (WGS) entry which is preliminary data.</text>
</comment>
<dbReference type="InterPro" id="IPR013328">
    <property type="entry name" value="6PGD_dom2"/>
</dbReference>
<feature type="domain" description="6-phosphogluconate dehydrogenase NADP-binding" evidence="5">
    <location>
        <begin position="19"/>
        <end position="174"/>
    </location>
</feature>
<reference evidence="7 8" key="1">
    <citation type="submission" date="2021-04" db="EMBL/GenBank/DDBJ databases">
        <authorList>
            <person name="Tang X."/>
            <person name="Zhou X."/>
            <person name="Chen X."/>
            <person name="Cernava T."/>
            <person name="Zhang C."/>
        </authorList>
    </citation>
    <scope>NUCLEOTIDE SEQUENCE [LARGE SCALE GENOMIC DNA]</scope>
    <source>
        <strain evidence="7 8">BH-SS-21</strain>
    </source>
</reference>
<dbReference type="PANTHER" id="PTHR43060:SF15">
    <property type="entry name" value="3-HYDROXYISOBUTYRATE DEHYDROGENASE-LIKE 1, MITOCHONDRIAL-RELATED"/>
    <property type="match status" value="1"/>
</dbReference>
<dbReference type="InterPro" id="IPR008927">
    <property type="entry name" value="6-PGluconate_DH-like_C_sf"/>
</dbReference>
<dbReference type="EMBL" id="JAGPYQ010000001">
    <property type="protein sequence ID" value="MBQ0850627.1"/>
    <property type="molecule type" value="Genomic_DNA"/>
</dbReference>
<name>A0A940XZQ6_9ACTN</name>
<dbReference type="GO" id="GO:0050661">
    <property type="term" value="F:NADP binding"/>
    <property type="evidence" value="ECO:0007669"/>
    <property type="project" value="InterPro"/>
</dbReference>
<dbReference type="SUPFAM" id="SSF51735">
    <property type="entry name" value="NAD(P)-binding Rossmann-fold domains"/>
    <property type="match status" value="1"/>
</dbReference>
<dbReference type="AlphaFoldDB" id="A0A940XZQ6"/>
<evidence type="ECO:0000313" key="8">
    <source>
        <dbReference type="Proteomes" id="UP000677413"/>
    </source>
</evidence>
<organism evidence="7 8">
    <name type="scientific">Streptomyces liliiviolaceus</name>
    <dbReference type="NCBI Taxonomy" id="2823109"/>
    <lineage>
        <taxon>Bacteria</taxon>
        <taxon>Bacillati</taxon>
        <taxon>Actinomycetota</taxon>
        <taxon>Actinomycetes</taxon>
        <taxon>Kitasatosporales</taxon>
        <taxon>Streptomycetaceae</taxon>
        <taxon>Streptomyces</taxon>
    </lineage>
</organism>
<dbReference type="GO" id="GO:0016491">
    <property type="term" value="F:oxidoreductase activity"/>
    <property type="evidence" value="ECO:0007669"/>
    <property type="project" value="UniProtKB-KW"/>
</dbReference>
<dbReference type="InterPro" id="IPR006115">
    <property type="entry name" value="6PGDH_NADP-bd"/>
</dbReference>
<dbReference type="PIRSF" id="PIRSF000103">
    <property type="entry name" value="HIBADH"/>
    <property type="match status" value="1"/>
</dbReference>
<evidence type="ECO:0000313" key="7">
    <source>
        <dbReference type="EMBL" id="MBQ0850627.1"/>
    </source>
</evidence>
<comment type="similarity">
    <text evidence="1">Belongs to the HIBADH-related family.</text>
</comment>
<dbReference type="PANTHER" id="PTHR43060">
    <property type="entry name" value="3-HYDROXYISOBUTYRATE DEHYDROGENASE-LIKE 1, MITOCHONDRIAL-RELATED"/>
    <property type="match status" value="1"/>
</dbReference>
<sequence length="288" mass="30202">MRTLGFVNGTTAPKNTPVVGFIGLGDQGLPMASAVAEAGFALRVWARRPASLEPLAGIPHQAADSVEDLAASCDVVALCVGTDEDVERLIAQMLPHLRSGAIVVNHGTGVPAIATRLAEQCVARQVAVLDAPVSGGRTAAEKKRLTCMVGGPDAAFEQCRPVFEAFSAHVVHLGQTGAGQTAKLFNNALLMLNQRSIADIIALVDQLDLDLLSLLDVLKLASGASAALSLLNTMVRTDNVEHLSKVEALDMELFDQAMRDAGIRAEEVTERGLSGARSLPALLTRLNG</sequence>
<evidence type="ECO:0000256" key="4">
    <source>
        <dbReference type="PIRSR" id="PIRSR000103-1"/>
    </source>
</evidence>
<keyword evidence="2" id="KW-0560">Oxidoreductase</keyword>
<evidence type="ECO:0000256" key="2">
    <source>
        <dbReference type="ARBA" id="ARBA00023002"/>
    </source>
</evidence>
<dbReference type="Proteomes" id="UP000677413">
    <property type="component" value="Unassembled WGS sequence"/>
</dbReference>
<evidence type="ECO:0000259" key="5">
    <source>
        <dbReference type="Pfam" id="PF03446"/>
    </source>
</evidence>
<dbReference type="InterPro" id="IPR029154">
    <property type="entry name" value="HIBADH-like_NADP-bd"/>
</dbReference>
<proteinExistence type="inferred from homology"/>
<gene>
    <name evidence="7" type="ORF">J8N05_20900</name>
</gene>
<evidence type="ECO:0000256" key="3">
    <source>
        <dbReference type="ARBA" id="ARBA00023027"/>
    </source>
</evidence>
<feature type="active site" evidence="4">
    <location>
        <position position="183"/>
    </location>
</feature>
<keyword evidence="8" id="KW-1185">Reference proteome</keyword>
<keyword evidence="3" id="KW-0520">NAD</keyword>
<dbReference type="Gene3D" id="3.40.50.720">
    <property type="entry name" value="NAD(P)-binding Rossmann-like Domain"/>
    <property type="match status" value="1"/>
</dbReference>
<dbReference type="Gene3D" id="1.10.1040.10">
    <property type="entry name" value="N-(1-d-carboxylethyl)-l-norvaline Dehydrogenase, domain 2"/>
    <property type="match status" value="1"/>
</dbReference>
<dbReference type="InterPro" id="IPR015815">
    <property type="entry name" value="HIBADH-related"/>
</dbReference>
<feature type="domain" description="3-hydroxyisobutyrate dehydrogenase-like NAD-binding" evidence="6">
    <location>
        <begin position="177"/>
        <end position="265"/>
    </location>
</feature>
<evidence type="ECO:0000256" key="1">
    <source>
        <dbReference type="ARBA" id="ARBA00009080"/>
    </source>
</evidence>
<dbReference type="InterPro" id="IPR036291">
    <property type="entry name" value="NAD(P)-bd_dom_sf"/>
</dbReference>
<evidence type="ECO:0000259" key="6">
    <source>
        <dbReference type="Pfam" id="PF14833"/>
    </source>
</evidence>
<dbReference type="Pfam" id="PF03446">
    <property type="entry name" value="NAD_binding_2"/>
    <property type="match status" value="1"/>
</dbReference>
<dbReference type="GO" id="GO:0051287">
    <property type="term" value="F:NAD binding"/>
    <property type="evidence" value="ECO:0007669"/>
    <property type="project" value="InterPro"/>
</dbReference>